<name>A0ABN3W2Q7_9ACTN</name>
<protein>
    <recommendedName>
        <fullName evidence="3">PknH-like extracellular domain-containing protein</fullName>
    </recommendedName>
</protein>
<keyword evidence="2" id="KW-1185">Reference proteome</keyword>
<dbReference type="Proteomes" id="UP001500831">
    <property type="component" value="Unassembled WGS sequence"/>
</dbReference>
<organism evidence="1 2">
    <name type="scientific">Streptosporangium fragile</name>
    <dbReference type="NCBI Taxonomy" id="46186"/>
    <lineage>
        <taxon>Bacteria</taxon>
        <taxon>Bacillati</taxon>
        <taxon>Actinomycetota</taxon>
        <taxon>Actinomycetes</taxon>
        <taxon>Streptosporangiales</taxon>
        <taxon>Streptosporangiaceae</taxon>
        <taxon>Streptosporangium</taxon>
    </lineage>
</organism>
<evidence type="ECO:0000313" key="1">
    <source>
        <dbReference type="EMBL" id="GAA2885964.1"/>
    </source>
</evidence>
<evidence type="ECO:0008006" key="3">
    <source>
        <dbReference type="Google" id="ProtNLM"/>
    </source>
</evidence>
<dbReference type="RefSeq" id="WP_344976155.1">
    <property type="nucleotide sequence ID" value="NZ_BAAAVI010000039.1"/>
</dbReference>
<gene>
    <name evidence="1" type="ORF">GCM10010517_49620</name>
</gene>
<sequence>MLRHGTHIGAIALTFLIGLGAEASWAATAIPKGFLLTEARATAPQSEDDRNEMWWTVSSRMAQPLEVNPCGAKKYGDGRTAMRTIRLKTSAPASSSEQLVLYKSVNAAKAALDKLRTDVRRCAKGENGYRYSAKPLRIGDDAVWVKYSKRTQKNELHGSFAAVARRGKALIIYTRDGGSYTAGSLTGPAKTMAAKVCKISGVCA</sequence>
<comment type="caution">
    <text evidence="1">The sequence shown here is derived from an EMBL/GenBank/DDBJ whole genome shotgun (WGS) entry which is preliminary data.</text>
</comment>
<dbReference type="EMBL" id="BAAAVI010000039">
    <property type="protein sequence ID" value="GAA2885964.1"/>
    <property type="molecule type" value="Genomic_DNA"/>
</dbReference>
<accession>A0ABN3W2Q7</accession>
<evidence type="ECO:0000313" key="2">
    <source>
        <dbReference type="Proteomes" id="UP001500831"/>
    </source>
</evidence>
<proteinExistence type="predicted"/>
<reference evidence="1 2" key="1">
    <citation type="journal article" date="2019" name="Int. J. Syst. Evol. Microbiol.">
        <title>The Global Catalogue of Microorganisms (GCM) 10K type strain sequencing project: providing services to taxonomists for standard genome sequencing and annotation.</title>
        <authorList>
            <consortium name="The Broad Institute Genomics Platform"/>
            <consortium name="The Broad Institute Genome Sequencing Center for Infectious Disease"/>
            <person name="Wu L."/>
            <person name="Ma J."/>
        </authorList>
    </citation>
    <scope>NUCLEOTIDE SEQUENCE [LARGE SCALE GENOMIC DNA]</scope>
    <source>
        <strain evidence="1 2">JCM 6242</strain>
    </source>
</reference>